<comment type="caution">
    <text evidence="1">The sequence shown here is derived from an EMBL/GenBank/DDBJ whole genome shotgun (WGS) entry which is preliminary data.</text>
</comment>
<sequence length="82" mass="9083">MSPPEQCAAVPSRYGDWGLLASEADPILDNWGGQDGDDPQCCRTWAENWAQRAAAERRYSQQASLTPNRLHQPLKCRAKALG</sequence>
<dbReference type="AlphaFoldDB" id="A0A5B1BES2"/>
<evidence type="ECO:0000313" key="1">
    <source>
        <dbReference type="EMBL" id="KAA1247127.1"/>
    </source>
</evidence>
<dbReference type="EMBL" id="VTZN01000206">
    <property type="protein sequence ID" value="KAA1247127.1"/>
    <property type="molecule type" value="Genomic_DNA"/>
</dbReference>
<protein>
    <submittedName>
        <fullName evidence="1">Uncharacterized protein</fullName>
    </submittedName>
</protein>
<proteinExistence type="predicted"/>
<gene>
    <name evidence="1" type="ORF">F0Q45_22745</name>
</gene>
<name>A0A5B1BES2_MYCSI</name>
<evidence type="ECO:0000313" key="2">
    <source>
        <dbReference type="Proteomes" id="UP000324701"/>
    </source>
</evidence>
<organism evidence="1 2">
    <name type="scientific">Mycobacterium simiae</name>
    <name type="common">Mycobacterium habana</name>
    <dbReference type="NCBI Taxonomy" id="1784"/>
    <lineage>
        <taxon>Bacteria</taxon>
        <taxon>Bacillati</taxon>
        <taxon>Actinomycetota</taxon>
        <taxon>Actinomycetes</taxon>
        <taxon>Mycobacteriales</taxon>
        <taxon>Mycobacteriaceae</taxon>
        <taxon>Mycobacterium</taxon>
        <taxon>Mycobacterium simiae complex</taxon>
    </lineage>
</organism>
<dbReference type="Proteomes" id="UP000324701">
    <property type="component" value="Unassembled WGS sequence"/>
</dbReference>
<reference evidence="1 2" key="1">
    <citation type="submission" date="2019-09" db="EMBL/GenBank/DDBJ databases">
        <title>Report of infection by Mycobacterium simiae a patient suffering from pulmonary tuberculosis.</title>
        <authorList>
            <person name="Mohanty P.S."/>
            <person name="Bansal A.K."/>
            <person name="Singh H."/>
            <person name="Sharma S."/>
            <person name="Patil S.A."/>
            <person name="Upadhaya P."/>
            <person name="Singh P.K."/>
            <person name="Kumar D."/>
            <person name="Kumar S."/>
            <person name="Singh R.K."/>
            <person name="Chaudhary B."/>
        </authorList>
    </citation>
    <scope>NUCLEOTIDE SEQUENCE [LARGE SCALE GENOMIC DNA]</scope>
    <source>
        <strain evidence="1 2">JAL-560-SIM</strain>
    </source>
</reference>
<dbReference type="RefSeq" id="WP_149656063.1">
    <property type="nucleotide sequence ID" value="NZ_VTZN01000206.1"/>
</dbReference>
<accession>A0A5B1BES2</accession>
<keyword evidence="2" id="KW-1185">Reference proteome</keyword>